<proteinExistence type="predicted"/>
<dbReference type="AlphaFoldDB" id="A0A1E3H5X0"/>
<gene>
    <name evidence="1" type="ORF">A6302_01485</name>
</gene>
<keyword evidence="2" id="KW-1185">Reference proteome</keyword>
<evidence type="ECO:0000313" key="1">
    <source>
        <dbReference type="EMBL" id="ODN71196.1"/>
    </source>
</evidence>
<reference evidence="1 2" key="1">
    <citation type="submission" date="2016-07" db="EMBL/GenBank/DDBJ databases">
        <title>Draft Genome Sequence of Methylobrevis pamukkalensis PK2.</title>
        <authorList>
            <person name="Vasilenko O.V."/>
            <person name="Doronina N.V."/>
            <person name="Shmareva M.N."/>
            <person name="Tarlachkov S.V."/>
            <person name="Mustakhimov I."/>
            <person name="Trotsenko Y.A."/>
        </authorList>
    </citation>
    <scope>NUCLEOTIDE SEQUENCE [LARGE SCALE GENOMIC DNA]</scope>
    <source>
        <strain evidence="1 2">PK2</strain>
    </source>
</reference>
<sequence length="65" mass="7533">MLTHWPFGALTPLKYGLILADPPWAYEMYSEEGFEKSPEAHYETMPIEEIKRCRSASWPAGIVCW</sequence>
<name>A0A1E3H5X0_9HYPH</name>
<organism evidence="1 2">
    <name type="scientific">Methylobrevis pamukkalensis</name>
    <dbReference type="NCBI Taxonomy" id="1439726"/>
    <lineage>
        <taxon>Bacteria</taxon>
        <taxon>Pseudomonadati</taxon>
        <taxon>Pseudomonadota</taxon>
        <taxon>Alphaproteobacteria</taxon>
        <taxon>Hyphomicrobiales</taxon>
        <taxon>Pleomorphomonadaceae</taxon>
        <taxon>Methylobrevis</taxon>
    </lineage>
</organism>
<comment type="caution">
    <text evidence="1">The sequence shown here is derived from an EMBL/GenBank/DDBJ whole genome shotgun (WGS) entry which is preliminary data.</text>
</comment>
<dbReference type="Proteomes" id="UP000094622">
    <property type="component" value="Unassembled WGS sequence"/>
</dbReference>
<dbReference type="RefSeq" id="WP_069306384.1">
    <property type="nucleotide sequence ID" value="NZ_MCRJ01000027.1"/>
</dbReference>
<protein>
    <submittedName>
        <fullName evidence="1">Uncharacterized protein</fullName>
    </submittedName>
</protein>
<evidence type="ECO:0000313" key="2">
    <source>
        <dbReference type="Proteomes" id="UP000094622"/>
    </source>
</evidence>
<accession>A0A1E3H5X0</accession>
<dbReference type="EMBL" id="MCRJ01000027">
    <property type="protein sequence ID" value="ODN71196.1"/>
    <property type="molecule type" value="Genomic_DNA"/>
</dbReference>